<dbReference type="InterPro" id="IPR017507">
    <property type="entry name" value="Tscrpt_reg_HipB-like"/>
</dbReference>
<dbReference type="SUPFAM" id="SSF47413">
    <property type="entry name" value="lambda repressor-like DNA-binding domains"/>
    <property type="match status" value="1"/>
</dbReference>
<evidence type="ECO:0000313" key="2">
    <source>
        <dbReference type="EMBL" id="AIK95857.1"/>
    </source>
</evidence>
<dbReference type="RefSeq" id="WP_038463447.1">
    <property type="nucleotide sequence ID" value="NZ_CP008941.1"/>
</dbReference>
<dbReference type="Pfam" id="PF01381">
    <property type="entry name" value="HTH_3"/>
    <property type="match status" value="1"/>
</dbReference>
<dbReference type="NCBIfam" id="TIGR03070">
    <property type="entry name" value="couple_hipB"/>
    <property type="match status" value="1"/>
</dbReference>
<reference evidence="2 3" key="1">
    <citation type="submission" date="2014-07" db="EMBL/GenBank/DDBJ databases">
        <title>Comparative genomic insights into amoeba endosymbionts belonging to the families of Holosporaceae and Candidatus Midichloriaceae within Rickettsiales.</title>
        <authorList>
            <person name="Wang Z."/>
            <person name="Wu M."/>
        </authorList>
    </citation>
    <scope>NUCLEOTIDE SEQUENCE [LARGE SCALE GENOMIC DNA]</scope>
    <source>
        <strain evidence="2">PRA3</strain>
    </source>
</reference>
<dbReference type="EMBL" id="CP008941">
    <property type="protein sequence ID" value="AIK95857.1"/>
    <property type="molecule type" value="Genomic_DNA"/>
</dbReference>
<keyword evidence="3" id="KW-1185">Reference proteome</keyword>
<evidence type="ECO:0000313" key="3">
    <source>
        <dbReference type="Proteomes" id="UP000028926"/>
    </source>
</evidence>
<dbReference type="eggNOG" id="COG1396">
    <property type="taxonomic scope" value="Bacteria"/>
</dbReference>
<dbReference type="InterPro" id="IPR001387">
    <property type="entry name" value="Cro/C1-type_HTH"/>
</dbReference>
<evidence type="ECO:0000259" key="1">
    <source>
        <dbReference type="PROSITE" id="PS50943"/>
    </source>
</evidence>
<dbReference type="HOGENOM" id="CLU_066192_47_3_5"/>
<sequence>MIIKTPKDIGKLIRQKRKEQELTQVELAGLSDVGSRFLVELEQGKATIEIGKALQVMRMLGLSLGPISKSEAGQ</sequence>
<proteinExistence type="predicted"/>
<dbReference type="AlphaFoldDB" id="A0A077ARN1"/>
<dbReference type="PROSITE" id="PS50943">
    <property type="entry name" value="HTH_CROC1"/>
    <property type="match status" value="1"/>
</dbReference>
<dbReference type="OrthoDB" id="7361823at2"/>
<dbReference type="Proteomes" id="UP000028926">
    <property type="component" value="Chromosome"/>
</dbReference>
<gene>
    <name evidence="2" type="ORF">ID47_02550</name>
</gene>
<protein>
    <submittedName>
        <fullName evidence="2">Cro/Cl family transcriptional regulator</fullName>
    </submittedName>
</protein>
<accession>A0A077ARN1</accession>
<organism evidence="2 3">
    <name type="scientific">Candidatus Odyssella acanthamoebae</name>
    <dbReference type="NCBI Taxonomy" id="91604"/>
    <lineage>
        <taxon>Bacteria</taxon>
        <taxon>Pseudomonadati</taxon>
        <taxon>Pseudomonadota</taxon>
        <taxon>Alphaproteobacteria</taxon>
        <taxon>Holosporales</taxon>
        <taxon>Candidatus Paracaedibacteraceae</taxon>
        <taxon>Candidatus Odyssella</taxon>
    </lineage>
</organism>
<dbReference type="InterPro" id="IPR010982">
    <property type="entry name" value="Lambda_DNA-bd_dom_sf"/>
</dbReference>
<dbReference type="Gene3D" id="1.10.260.40">
    <property type="entry name" value="lambda repressor-like DNA-binding domains"/>
    <property type="match status" value="1"/>
</dbReference>
<dbReference type="STRING" id="91604.ID47_02550"/>
<dbReference type="CDD" id="cd00093">
    <property type="entry name" value="HTH_XRE"/>
    <property type="match status" value="1"/>
</dbReference>
<name>A0A077ARN1_9PROT</name>
<dbReference type="KEGG" id="paca:ID47_02550"/>
<feature type="domain" description="HTH cro/C1-type" evidence="1">
    <location>
        <begin position="13"/>
        <end position="67"/>
    </location>
</feature>
<dbReference type="SMART" id="SM00530">
    <property type="entry name" value="HTH_XRE"/>
    <property type="match status" value="1"/>
</dbReference>
<dbReference type="GO" id="GO:0003677">
    <property type="term" value="F:DNA binding"/>
    <property type="evidence" value="ECO:0007669"/>
    <property type="project" value="InterPro"/>
</dbReference>